<dbReference type="NCBIfam" id="TIGR00745">
    <property type="entry name" value="apbA_panE"/>
    <property type="match status" value="1"/>
</dbReference>
<dbReference type="Gene3D" id="1.10.1040.10">
    <property type="entry name" value="N-(1-d-carboxylethyl)-l-norvaline Dehydrogenase, domain 2"/>
    <property type="match status" value="1"/>
</dbReference>
<dbReference type="EMBL" id="SMAG01000003">
    <property type="protein sequence ID" value="TCS94640.1"/>
    <property type="molecule type" value="Genomic_DNA"/>
</dbReference>
<comment type="function">
    <text evidence="1 11">Catalyzes the NADPH-dependent reduction of ketopantoate into pantoic acid.</text>
</comment>
<keyword evidence="6 11" id="KW-0566">Pantothenate biosynthesis</keyword>
<dbReference type="Pfam" id="PF02558">
    <property type="entry name" value="ApbA"/>
    <property type="match status" value="1"/>
</dbReference>
<dbReference type="InterPro" id="IPR036291">
    <property type="entry name" value="NAD(P)-bd_dom_sf"/>
</dbReference>
<accession>A0A4R3L6V4</accession>
<keyword evidence="7 11" id="KW-0521">NADP</keyword>
<dbReference type="InterPro" id="IPR003710">
    <property type="entry name" value="ApbA"/>
</dbReference>
<dbReference type="Pfam" id="PF08546">
    <property type="entry name" value="ApbA_C"/>
    <property type="match status" value="1"/>
</dbReference>
<organism evidence="14 15">
    <name type="scientific">Hazenella coriacea</name>
    <dbReference type="NCBI Taxonomy" id="1179467"/>
    <lineage>
        <taxon>Bacteria</taxon>
        <taxon>Bacillati</taxon>
        <taxon>Bacillota</taxon>
        <taxon>Bacilli</taxon>
        <taxon>Bacillales</taxon>
        <taxon>Thermoactinomycetaceae</taxon>
        <taxon>Hazenella</taxon>
    </lineage>
</organism>
<evidence type="ECO:0000256" key="8">
    <source>
        <dbReference type="ARBA" id="ARBA00023002"/>
    </source>
</evidence>
<evidence type="ECO:0000256" key="4">
    <source>
        <dbReference type="ARBA" id="ARBA00013014"/>
    </source>
</evidence>
<evidence type="ECO:0000256" key="6">
    <source>
        <dbReference type="ARBA" id="ARBA00022655"/>
    </source>
</evidence>
<evidence type="ECO:0000256" key="2">
    <source>
        <dbReference type="ARBA" id="ARBA00004994"/>
    </source>
</evidence>
<dbReference type="SUPFAM" id="SSF48179">
    <property type="entry name" value="6-phosphogluconate dehydrogenase C-terminal domain-like"/>
    <property type="match status" value="1"/>
</dbReference>
<dbReference type="GO" id="GO:0050661">
    <property type="term" value="F:NADP binding"/>
    <property type="evidence" value="ECO:0007669"/>
    <property type="project" value="TreeGrafter"/>
</dbReference>
<proteinExistence type="inferred from homology"/>
<dbReference type="InterPro" id="IPR008927">
    <property type="entry name" value="6-PGluconate_DH-like_C_sf"/>
</dbReference>
<keyword evidence="15" id="KW-1185">Reference proteome</keyword>
<dbReference type="Proteomes" id="UP000294937">
    <property type="component" value="Unassembled WGS sequence"/>
</dbReference>
<dbReference type="InterPro" id="IPR013328">
    <property type="entry name" value="6PGD_dom2"/>
</dbReference>
<dbReference type="PANTHER" id="PTHR43765">
    <property type="entry name" value="2-DEHYDROPANTOATE 2-REDUCTASE-RELATED"/>
    <property type="match status" value="1"/>
</dbReference>
<dbReference type="Gene3D" id="3.40.50.720">
    <property type="entry name" value="NAD(P)-binding Rossmann-like Domain"/>
    <property type="match status" value="1"/>
</dbReference>
<dbReference type="GO" id="GO:0015940">
    <property type="term" value="P:pantothenate biosynthetic process"/>
    <property type="evidence" value="ECO:0007669"/>
    <property type="project" value="UniProtKB-UniPathway"/>
</dbReference>
<reference evidence="14 15" key="1">
    <citation type="submission" date="2019-03" db="EMBL/GenBank/DDBJ databases">
        <title>Genomic Encyclopedia of Type Strains, Phase IV (KMG-IV): sequencing the most valuable type-strain genomes for metagenomic binning, comparative biology and taxonomic classification.</title>
        <authorList>
            <person name="Goeker M."/>
        </authorList>
    </citation>
    <scope>NUCLEOTIDE SEQUENCE [LARGE SCALE GENOMIC DNA]</scope>
    <source>
        <strain evidence="14 15">DSM 45707</strain>
    </source>
</reference>
<comment type="similarity">
    <text evidence="3 11">Belongs to the ketopantoate reductase family.</text>
</comment>
<evidence type="ECO:0000259" key="12">
    <source>
        <dbReference type="Pfam" id="PF02558"/>
    </source>
</evidence>
<evidence type="ECO:0000256" key="1">
    <source>
        <dbReference type="ARBA" id="ARBA00002919"/>
    </source>
</evidence>
<evidence type="ECO:0000256" key="5">
    <source>
        <dbReference type="ARBA" id="ARBA00019465"/>
    </source>
</evidence>
<dbReference type="InterPro" id="IPR050838">
    <property type="entry name" value="Ketopantoate_reductase"/>
</dbReference>
<dbReference type="InterPro" id="IPR013332">
    <property type="entry name" value="KPR_N"/>
</dbReference>
<evidence type="ECO:0000313" key="15">
    <source>
        <dbReference type="Proteomes" id="UP000294937"/>
    </source>
</evidence>
<dbReference type="GO" id="GO:0005737">
    <property type="term" value="C:cytoplasm"/>
    <property type="evidence" value="ECO:0007669"/>
    <property type="project" value="TreeGrafter"/>
</dbReference>
<dbReference type="InterPro" id="IPR013752">
    <property type="entry name" value="KPA_reductase"/>
</dbReference>
<dbReference type="GO" id="GO:0008677">
    <property type="term" value="F:2-dehydropantoate 2-reductase activity"/>
    <property type="evidence" value="ECO:0007669"/>
    <property type="project" value="UniProtKB-EC"/>
</dbReference>
<gene>
    <name evidence="14" type="ORF">EDD58_10352</name>
</gene>
<comment type="caution">
    <text evidence="14">The sequence shown here is derived from an EMBL/GenBank/DDBJ whole genome shotgun (WGS) entry which is preliminary data.</text>
</comment>
<feature type="domain" description="Ketopantoate reductase N-terminal" evidence="12">
    <location>
        <begin position="17"/>
        <end position="167"/>
    </location>
</feature>
<dbReference type="PANTHER" id="PTHR43765:SF2">
    <property type="entry name" value="2-DEHYDROPANTOATE 2-REDUCTASE"/>
    <property type="match status" value="1"/>
</dbReference>
<comment type="pathway">
    <text evidence="2 11">Cofactor biosynthesis; (R)-pantothenate biosynthesis; (R)-pantoate from 3-methyl-2-oxobutanoate: step 2/2.</text>
</comment>
<comment type="catalytic activity">
    <reaction evidence="10 11">
        <text>(R)-pantoate + NADP(+) = 2-dehydropantoate + NADPH + H(+)</text>
        <dbReference type="Rhea" id="RHEA:16233"/>
        <dbReference type="ChEBI" id="CHEBI:11561"/>
        <dbReference type="ChEBI" id="CHEBI:15378"/>
        <dbReference type="ChEBI" id="CHEBI:15980"/>
        <dbReference type="ChEBI" id="CHEBI:57783"/>
        <dbReference type="ChEBI" id="CHEBI:58349"/>
        <dbReference type="EC" id="1.1.1.169"/>
    </reaction>
</comment>
<evidence type="ECO:0000256" key="10">
    <source>
        <dbReference type="ARBA" id="ARBA00048793"/>
    </source>
</evidence>
<evidence type="ECO:0000256" key="7">
    <source>
        <dbReference type="ARBA" id="ARBA00022857"/>
    </source>
</evidence>
<sequence length="329" mass="37788">MAPFVYFKRRELRIVKVAILGAGALGLLWGARLAELPYELTFITRTIEQKEKLNEQGLTITTLSKQTKKFQVIATWMGEQDLPIFDLILVTVKQLHLPQVIPLLQRCSHEKTLLLFFQNGMGHESSIIQLQQRTRTYAVVTTEGALRKSSTEVCHTGKGEAWIGSFPYEEGKSYTFIQPFLQVFQQEGTSDFIQYDSKVKQRMWEKLAINSVINPLTTFYRVKNGELISGKYDEMMKAIFAEAIGVINQMGFQLDEETMFQRVLEVCRRTAQNQSSMLQDLLKGNRTEIDHINGIIVSLGKKLHIPTPVNEQMVQQIHRLEYEVQSKRV</sequence>
<evidence type="ECO:0000313" key="14">
    <source>
        <dbReference type="EMBL" id="TCS94640.1"/>
    </source>
</evidence>
<dbReference type="EC" id="1.1.1.169" evidence="4 11"/>
<protein>
    <recommendedName>
        <fullName evidence="5 11">2-dehydropantoate 2-reductase</fullName>
        <ecNumber evidence="4 11">1.1.1.169</ecNumber>
    </recommendedName>
    <alternativeName>
        <fullName evidence="9 11">Ketopantoate reductase</fullName>
    </alternativeName>
</protein>
<dbReference type="FunFam" id="1.10.1040.10:FF:000017">
    <property type="entry name" value="2-dehydropantoate 2-reductase"/>
    <property type="match status" value="1"/>
</dbReference>
<evidence type="ECO:0000256" key="11">
    <source>
        <dbReference type="RuleBase" id="RU362068"/>
    </source>
</evidence>
<evidence type="ECO:0000256" key="3">
    <source>
        <dbReference type="ARBA" id="ARBA00007870"/>
    </source>
</evidence>
<evidence type="ECO:0000259" key="13">
    <source>
        <dbReference type="Pfam" id="PF08546"/>
    </source>
</evidence>
<feature type="domain" description="Ketopantoate reductase C-terminal" evidence="13">
    <location>
        <begin position="199"/>
        <end position="321"/>
    </location>
</feature>
<keyword evidence="8 11" id="KW-0560">Oxidoreductase</keyword>
<dbReference type="SUPFAM" id="SSF51735">
    <property type="entry name" value="NAD(P)-binding Rossmann-fold domains"/>
    <property type="match status" value="1"/>
</dbReference>
<dbReference type="AlphaFoldDB" id="A0A4R3L6V4"/>
<dbReference type="UniPathway" id="UPA00028">
    <property type="reaction ID" value="UER00004"/>
</dbReference>
<evidence type="ECO:0000256" key="9">
    <source>
        <dbReference type="ARBA" id="ARBA00032024"/>
    </source>
</evidence>
<name>A0A4R3L6V4_9BACL</name>